<sequence>MSHKTDAVTWWNEVGKNYGAKSPEVRKWMLDSNNYYLDHYSINRSQGAKLKQNYLPPTK</sequence>
<protein>
    <submittedName>
        <fullName evidence="1">Uncharacterized protein</fullName>
    </submittedName>
</protein>
<dbReference type="RefSeq" id="WP_250648868.1">
    <property type="nucleotide sequence ID" value="NZ_BMBA01000012.1"/>
</dbReference>
<dbReference type="EMBL" id="BMBA01000012">
    <property type="protein sequence ID" value="GFZ34460.1"/>
    <property type="molecule type" value="Genomic_DNA"/>
</dbReference>
<evidence type="ECO:0000313" key="1">
    <source>
        <dbReference type="EMBL" id="GFZ34460.1"/>
    </source>
</evidence>
<comment type="caution">
    <text evidence="1">The sequence shown here is derived from an EMBL/GenBank/DDBJ whole genome shotgun (WGS) entry which is preliminary data.</text>
</comment>
<gene>
    <name evidence="1" type="ORF">CSC2_49860</name>
</gene>
<keyword evidence="2" id="KW-1185">Reference proteome</keyword>
<reference evidence="1 2" key="1">
    <citation type="journal article" date="2021" name="Int. J. Syst. Evol. Microbiol.">
        <title>Clostridium zeae sp. nov., isolated from corn silage.</title>
        <authorList>
            <person name="Kobayashi H."/>
            <person name="Tanizawa Y."/>
            <person name="Yagura M."/>
            <person name="Sakamoto M."/>
            <person name="Ohkuma M."/>
            <person name="Tohno M."/>
        </authorList>
    </citation>
    <scope>NUCLEOTIDE SEQUENCE [LARGE SCALE GENOMIC DNA]</scope>
    <source>
        <strain evidence="1 2">CSC2</strain>
    </source>
</reference>
<evidence type="ECO:0000313" key="2">
    <source>
        <dbReference type="Proteomes" id="UP000663802"/>
    </source>
</evidence>
<organism evidence="1 2">
    <name type="scientific">Clostridium zeae</name>
    <dbReference type="NCBI Taxonomy" id="2759022"/>
    <lineage>
        <taxon>Bacteria</taxon>
        <taxon>Bacillati</taxon>
        <taxon>Bacillota</taxon>
        <taxon>Clostridia</taxon>
        <taxon>Eubacteriales</taxon>
        <taxon>Clostridiaceae</taxon>
        <taxon>Clostridium</taxon>
    </lineage>
</organism>
<name>A0ABQ1EI88_9CLOT</name>
<dbReference type="Proteomes" id="UP000663802">
    <property type="component" value="Unassembled WGS sequence"/>
</dbReference>
<accession>A0ABQ1EI88</accession>
<proteinExistence type="predicted"/>